<evidence type="ECO:0008006" key="3">
    <source>
        <dbReference type="Google" id="ProtNLM"/>
    </source>
</evidence>
<proteinExistence type="predicted"/>
<dbReference type="InterPro" id="IPR012674">
    <property type="entry name" value="Calycin"/>
</dbReference>
<organism evidence="1 2">
    <name type="scientific">Hungatella hathewayi WAL-18680</name>
    <dbReference type="NCBI Taxonomy" id="742737"/>
    <lineage>
        <taxon>Bacteria</taxon>
        <taxon>Bacillati</taxon>
        <taxon>Bacillota</taxon>
        <taxon>Clostridia</taxon>
        <taxon>Lachnospirales</taxon>
        <taxon>Lachnospiraceae</taxon>
        <taxon>Hungatella</taxon>
    </lineage>
</organism>
<dbReference type="PATRIC" id="fig|742737.3.peg.4287"/>
<protein>
    <recommendedName>
        <fullName evidence="3">Rho guanine nucleotide exchange factor</fullName>
    </recommendedName>
</protein>
<dbReference type="InterPro" id="IPR015231">
    <property type="entry name" value="DUF1934"/>
</dbReference>
<dbReference type="SUPFAM" id="SSF50814">
    <property type="entry name" value="Lipocalins"/>
    <property type="match status" value="1"/>
</dbReference>
<evidence type="ECO:0000313" key="2">
    <source>
        <dbReference type="Proteomes" id="UP000005384"/>
    </source>
</evidence>
<dbReference type="OrthoDB" id="1680906at2"/>
<keyword evidence="2" id="KW-1185">Reference proteome</keyword>
<dbReference type="Pfam" id="PF09148">
    <property type="entry name" value="DUF1934"/>
    <property type="match status" value="1"/>
</dbReference>
<dbReference type="HOGENOM" id="CLU_120388_0_1_9"/>
<evidence type="ECO:0000313" key="1">
    <source>
        <dbReference type="EMBL" id="EHI57814.1"/>
    </source>
</evidence>
<sequence length="148" mass="16763">MTKEVLISISGIQMSGEEENDIEMVTIGDYYRKNGKHYIIYDEIPEGETEVIKNTIKVGPDVMDIIKKGSVSTHMTFKKNERNSTCYATTMGDLMIGICTNQVQVEENDDLLRVAVEYSLDINYEHVSECNIMLSVQPKGSMNFHLQS</sequence>
<dbReference type="AlphaFoldDB" id="G5ILC6"/>
<reference evidence="1 2" key="1">
    <citation type="submission" date="2011-08" db="EMBL/GenBank/DDBJ databases">
        <title>The Genome Sequence of Clostridium hathewayi WAL-18680.</title>
        <authorList>
            <consortium name="The Broad Institute Genome Sequencing Platform"/>
            <person name="Earl A."/>
            <person name="Ward D."/>
            <person name="Feldgarden M."/>
            <person name="Gevers D."/>
            <person name="Finegold S.M."/>
            <person name="Summanen P.H."/>
            <person name="Molitoris D.R."/>
            <person name="Song M."/>
            <person name="Daigneault M."/>
            <person name="Allen-Vercoe E."/>
            <person name="Young S.K."/>
            <person name="Zeng Q."/>
            <person name="Gargeya S."/>
            <person name="Fitzgerald M."/>
            <person name="Haas B."/>
            <person name="Abouelleil A."/>
            <person name="Alvarado L."/>
            <person name="Arachchi H.M."/>
            <person name="Berlin A."/>
            <person name="Brown A."/>
            <person name="Chapman S.B."/>
            <person name="Chen Z."/>
            <person name="Dunbar C."/>
            <person name="Freedman E."/>
            <person name="Gearin G."/>
            <person name="Gellesch M."/>
            <person name="Goldberg J."/>
            <person name="Griggs A."/>
            <person name="Gujja S."/>
            <person name="Heiman D."/>
            <person name="Howarth C."/>
            <person name="Larson L."/>
            <person name="Lui A."/>
            <person name="MacDonald P.J.P."/>
            <person name="Montmayeur A."/>
            <person name="Murphy C."/>
            <person name="Neiman D."/>
            <person name="Pearson M."/>
            <person name="Priest M."/>
            <person name="Roberts A."/>
            <person name="Saif S."/>
            <person name="Shea T."/>
            <person name="Shenoy N."/>
            <person name="Sisk P."/>
            <person name="Stolte C."/>
            <person name="Sykes S."/>
            <person name="Wortman J."/>
            <person name="Nusbaum C."/>
            <person name="Birren B."/>
        </authorList>
    </citation>
    <scope>NUCLEOTIDE SEQUENCE [LARGE SCALE GENOMIC DNA]</scope>
    <source>
        <strain evidence="1 2">WAL-18680</strain>
    </source>
</reference>
<accession>G5ILC6</accession>
<dbReference type="Gene3D" id="2.40.128.20">
    <property type="match status" value="1"/>
</dbReference>
<name>G5ILC6_9FIRM</name>
<comment type="caution">
    <text evidence="1">The sequence shown here is derived from an EMBL/GenBank/DDBJ whole genome shotgun (WGS) entry which is preliminary data.</text>
</comment>
<dbReference type="Proteomes" id="UP000005384">
    <property type="component" value="Unassembled WGS sequence"/>
</dbReference>
<dbReference type="EMBL" id="ADLN01000118">
    <property type="protein sequence ID" value="EHI57814.1"/>
    <property type="molecule type" value="Genomic_DNA"/>
</dbReference>
<dbReference type="RefSeq" id="WP_006782293.1">
    <property type="nucleotide sequence ID" value="NZ_CP040506.1"/>
</dbReference>
<gene>
    <name evidence="1" type="ORF">HMPREF9473_04304</name>
</gene>